<evidence type="ECO:0000256" key="1">
    <source>
        <dbReference type="SAM" id="SignalP"/>
    </source>
</evidence>
<sequence>MVSGIMARSALLWLVRTLVLCSVTTVHAQNDKFVYKFSSGDMVCKNSQAGVSCTNPPRSAMNTAGFSPSHHNIISVNADGNYALGFETATSGSVYLSIYTYNPSNKSAGPFIWRAATSSGVHVQVPAASSLKFSKSGNIELIDTKGVVQWTPNATGLGVTEFQFNFRKQSKAIAGNMLLSNQDHQVIWQSIPDVEKNSFKFDMQHRPDMVCINQRQGVQCTPPLEYPMHPSNGSDSHRNLISLDINGLHALGFERSLRGFYLSIYKWSPTTNTAGPAFWRATTKGANVLVDERGTLTFSHGGALELKDSRNKLVWTTNTQGRGSDLDFNLDSGELRLYNVERSIVWSSAWHVRFF</sequence>
<dbReference type="Proteomes" id="UP000077202">
    <property type="component" value="Unassembled WGS sequence"/>
</dbReference>
<dbReference type="Gene3D" id="2.90.10.10">
    <property type="entry name" value="Bulb-type lectin domain"/>
    <property type="match status" value="2"/>
</dbReference>
<keyword evidence="1" id="KW-0732">Signal</keyword>
<dbReference type="InterPro" id="IPR036426">
    <property type="entry name" value="Bulb-type_lectin_dom_sf"/>
</dbReference>
<comment type="caution">
    <text evidence="3">The sequence shown here is derived from an EMBL/GenBank/DDBJ whole genome shotgun (WGS) entry which is preliminary data.</text>
</comment>
<feature type="signal peptide" evidence="1">
    <location>
        <begin position="1"/>
        <end position="28"/>
    </location>
</feature>
<feature type="chain" id="PRO_5008052217" description="Bulb-type lectin domain-containing protein" evidence="1">
    <location>
        <begin position="29"/>
        <end position="355"/>
    </location>
</feature>
<accession>A0A176W315</accession>
<dbReference type="SUPFAM" id="SSF51110">
    <property type="entry name" value="alpha-D-mannose-specific plant lectins"/>
    <property type="match status" value="2"/>
</dbReference>
<feature type="domain" description="Bulb-type lectin" evidence="2">
    <location>
        <begin position="228"/>
        <end position="350"/>
    </location>
</feature>
<dbReference type="AlphaFoldDB" id="A0A176W315"/>
<reference evidence="3" key="1">
    <citation type="submission" date="2016-03" db="EMBL/GenBank/DDBJ databases">
        <title>Mechanisms controlling the formation of the plant cell surface in tip-growing cells are functionally conserved among land plants.</title>
        <authorList>
            <person name="Honkanen S."/>
            <person name="Jones V.A."/>
            <person name="Morieri G."/>
            <person name="Champion C."/>
            <person name="Hetherington A.J."/>
            <person name="Kelly S."/>
            <person name="Saint-Marcoux D."/>
            <person name="Proust H."/>
            <person name="Prescott H."/>
            <person name="Dolan L."/>
        </authorList>
    </citation>
    <scope>NUCLEOTIDE SEQUENCE [LARGE SCALE GENOMIC DNA]</scope>
    <source>
        <tissue evidence="3">Whole gametophyte</tissue>
    </source>
</reference>
<keyword evidence="4" id="KW-1185">Reference proteome</keyword>
<evidence type="ECO:0000313" key="3">
    <source>
        <dbReference type="EMBL" id="OAE26951.1"/>
    </source>
</evidence>
<feature type="domain" description="Bulb-type lectin" evidence="2">
    <location>
        <begin position="59"/>
        <end position="192"/>
    </location>
</feature>
<dbReference type="EMBL" id="LVLJ01002026">
    <property type="protein sequence ID" value="OAE26951.1"/>
    <property type="molecule type" value="Genomic_DNA"/>
</dbReference>
<evidence type="ECO:0000313" key="4">
    <source>
        <dbReference type="Proteomes" id="UP000077202"/>
    </source>
</evidence>
<dbReference type="PROSITE" id="PS50927">
    <property type="entry name" value="BULB_LECTIN"/>
    <property type="match status" value="2"/>
</dbReference>
<name>A0A176W315_MARPO</name>
<protein>
    <recommendedName>
        <fullName evidence="2">Bulb-type lectin domain-containing protein</fullName>
    </recommendedName>
</protein>
<gene>
    <name evidence="3" type="ORF">AXG93_2277s1040</name>
</gene>
<organism evidence="3 4">
    <name type="scientific">Marchantia polymorpha subsp. ruderalis</name>
    <dbReference type="NCBI Taxonomy" id="1480154"/>
    <lineage>
        <taxon>Eukaryota</taxon>
        <taxon>Viridiplantae</taxon>
        <taxon>Streptophyta</taxon>
        <taxon>Embryophyta</taxon>
        <taxon>Marchantiophyta</taxon>
        <taxon>Marchantiopsida</taxon>
        <taxon>Marchantiidae</taxon>
        <taxon>Marchantiales</taxon>
        <taxon>Marchantiaceae</taxon>
        <taxon>Marchantia</taxon>
    </lineage>
</organism>
<dbReference type="InterPro" id="IPR001480">
    <property type="entry name" value="Bulb-type_lectin_dom"/>
</dbReference>
<evidence type="ECO:0000259" key="2">
    <source>
        <dbReference type="PROSITE" id="PS50927"/>
    </source>
</evidence>
<proteinExistence type="predicted"/>